<organism evidence="1 2">
    <name type="scientific">Cylindrotheca closterium</name>
    <dbReference type="NCBI Taxonomy" id="2856"/>
    <lineage>
        <taxon>Eukaryota</taxon>
        <taxon>Sar</taxon>
        <taxon>Stramenopiles</taxon>
        <taxon>Ochrophyta</taxon>
        <taxon>Bacillariophyta</taxon>
        <taxon>Bacillariophyceae</taxon>
        <taxon>Bacillariophycidae</taxon>
        <taxon>Bacillariales</taxon>
        <taxon>Bacillariaceae</taxon>
        <taxon>Cylindrotheca</taxon>
    </lineage>
</organism>
<reference evidence="1" key="1">
    <citation type="submission" date="2023-08" db="EMBL/GenBank/DDBJ databases">
        <authorList>
            <person name="Audoor S."/>
            <person name="Bilcke G."/>
        </authorList>
    </citation>
    <scope>NUCLEOTIDE SEQUENCE</scope>
</reference>
<dbReference type="EMBL" id="CAKOGP040000025">
    <property type="protein sequence ID" value="CAJ1927926.1"/>
    <property type="molecule type" value="Genomic_DNA"/>
</dbReference>
<accession>A0AAD2CM96</accession>
<dbReference type="AlphaFoldDB" id="A0AAD2CM96"/>
<keyword evidence="2" id="KW-1185">Reference proteome</keyword>
<gene>
    <name evidence="1" type="ORF">CYCCA115_LOCUS1373</name>
</gene>
<dbReference type="Proteomes" id="UP001295423">
    <property type="component" value="Unassembled WGS sequence"/>
</dbReference>
<comment type="caution">
    <text evidence="1">The sequence shown here is derived from an EMBL/GenBank/DDBJ whole genome shotgun (WGS) entry which is preliminary data.</text>
</comment>
<sequence length="141" mass="15284">MGEDGNIVIPPKQMDRILNFDESCLSLNGSESRGGRPSAAIFYPNLPCPGAITSKSGYSLTFIGGSTASGQALPPHLQFPTSAKIEEREKMRMDIGNHLKFTNGTWGLGKLTSMPVTLGVNEKGGMDEEEFEKFLRNSFAI</sequence>
<protein>
    <submittedName>
        <fullName evidence="1">Uncharacterized protein</fullName>
    </submittedName>
</protein>
<evidence type="ECO:0000313" key="2">
    <source>
        <dbReference type="Proteomes" id="UP001295423"/>
    </source>
</evidence>
<proteinExistence type="predicted"/>
<evidence type="ECO:0000313" key="1">
    <source>
        <dbReference type="EMBL" id="CAJ1927926.1"/>
    </source>
</evidence>
<name>A0AAD2CM96_9STRA</name>